<dbReference type="RefSeq" id="WP_003762343.1">
    <property type="nucleotide sequence ID" value="NZ_ACKO02000046.1"/>
</dbReference>
<gene>
    <name evidence="1" type="ORF">NEISICOT_03674</name>
</gene>
<dbReference type="Proteomes" id="UP000005365">
    <property type="component" value="Unassembled WGS sequence"/>
</dbReference>
<evidence type="ECO:0000313" key="2">
    <source>
        <dbReference type="Proteomes" id="UP000005365"/>
    </source>
</evidence>
<sequence length="63" mass="6864">MTGGKALAGTGQEKGRLKTGVEQVSLQTRISRFSDDLVFIRNLHPLPSGGRGWLLGLHEFDLT</sequence>
<comment type="caution">
    <text evidence="1">The sequence shown here is derived from an EMBL/GenBank/DDBJ whole genome shotgun (WGS) entry which is preliminary data.</text>
</comment>
<proteinExistence type="predicted"/>
<evidence type="ECO:0000313" key="1">
    <source>
        <dbReference type="EMBL" id="EET42593.1"/>
    </source>
</evidence>
<organism evidence="1 2">
    <name type="scientific">Neisseria sicca ATCC 29256</name>
    <dbReference type="NCBI Taxonomy" id="547045"/>
    <lineage>
        <taxon>Bacteria</taxon>
        <taxon>Pseudomonadati</taxon>
        <taxon>Pseudomonadota</taxon>
        <taxon>Betaproteobacteria</taxon>
        <taxon>Neisseriales</taxon>
        <taxon>Neisseriaceae</taxon>
        <taxon>Neisseria</taxon>
    </lineage>
</organism>
<protein>
    <submittedName>
        <fullName evidence="1">Uncharacterized protein</fullName>
    </submittedName>
</protein>
<accession>C6MAU2</accession>
<dbReference type="EMBL" id="ACKO02000046">
    <property type="protein sequence ID" value="EET42593.1"/>
    <property type="molecule type" value="Genomic_DNA"/>
</dbReference>
<name>C6MAU2_NEISI</name>
<reference evidence="1" key="1">
    <citation type="submission" date="2009-07" db="EMBL/GenBank/DDBJ databases">
        <authorList>
            <person name="Weinstock G."/>
            <person name="Sodergren E."/>
            <person name="Clifton S."/>
            <person name="Fulton L."/>
            <person name="Fulton B."/>
            <person name="Courtney L."/>
            <person name="Fronick C."/>
            <person name="Harrison M."/>
            <person name="Strong C."/>
            <person name="Farmer C."/>
            <person name="Delahaunty K."/>
            <person name="Markovic C."/>
            <person name="Hall O."/>
            <person name="Minx P."/>
            <person name="Tomlinson C."/>
            <person name="Mitreva M."/>
            <person name="Nelson J."/>
            <person name="Hou S."/>
            <person name="Wollam A."/>
            <person name="Pepin K.H."/>
            <person name="Johnson M."/>
            <person name="Bhonagiri V."/>
            <person name="Nash W.E."/>
            <person name="Warren W."/>
            <person name="Chinwalla A."/>
            <person name="Mardis E.R."/>
            <person name="Wilson R.K."/>
        </authorList>
    </citation>
    <scope>NUCLEOTIDE SEQUENCE [LARGE SCALE GENOMIC DNA]</scope>
    <source>
        <strain evidence="1">ATCC 29256</strain>
    </source>
</reference>
<dbReference type="AlphaFoldDB" id="C6MAU2"/>
<keyword evidence="2" id="KW-1185">Reference proteome</keyword>